<evidence type="ECO:0000313" key="6">
    <source>
        <dbReference type="Proteomes" id="UP001611450"/>
    </source>
</evidence>
<dbReference type="Gene3D" id="1.10.10.10">
    <property type="entry name" value="Winged helix-like DNA-binding domain superfamily/Winged helix DNA-binding domain"/>
    <property type="match status" value="1"/>
</dbReference>
<dbReference type="PRINTS" id="PR00598">
    <property type="entry name" value="HTHMARR"/>
</dbReference>
<name>A0ABW7WSW9_9NOCA</name>
<dbReference type="EMBL" id="JBIRXV010000010">
    <property type="protein sequence ID" value="MFI2325072.1"/>
    <property type="molecule type" value="Genomic_DNA"/>
</dbReference>
<dbReference type="PROSITE" id="PS50995">
    <property type="entry name" value="HTH_MARR_2"/>
    <property type="match status" value="1"/>
</dbReference>
<dbReference type="Pfam" id="PF12802">
    <property type="entry name" value="MarR_2"/>
    <property type="match status" value="1"/>
</dbReference>
<keyword evidence="2" id="KW-0238">DNA-binding</keyword>
<keyword evidence="6" id="KW-1185">Reference proteome</keyword>
<dbReference type="GeneID" id="96239586"/>
<sequence>MSEPQEAPSMAELVDVLQRAVGLVRAHFAATTARLGVTPAQAKALGRLATPLTPKDLSRQLGADLSNTASMVDRLEALGLVRKEVHPSDRRARLLTLTARGEELRETLDREVFGNVPALAVLDEPERRQLYGLLRRVVSA</sequence>
<keyword evidence="3" id="KW-0804">Transcription</keyword>
<dbReference type="InterPro" id="IPR036390">
    <property type="entry name" value="WH_DNA-bd_sf"/>
</dbReference>
<dbReference type="PANTHER" id="PTHR33164:SF64">
    <property type="entry name" value="TRANSCRIPTIONAL REGULATOR SLYA"/>
    <property type="match status" value="1"/>
</dbReference>
<dbReference type="InterPro" id="IPR000835">
    <property type="entry name" value="HTH_MarR-typ"/>
</dbReference>
<dbReference type="PANTHER" id="PTHR33164">
    <property type="entry name" value="TRANSCRIPTIONAL REGULATOR, MARR FAMILY"/>
    <property type="match status" value="1"/>
</dbReference>
<dbReference type="InterPro" id="IPR023187">
    <property type="entry name" value="Tscrpt_reg_MarR-type_CS"/>
</dbReference>
<dbReference type="Proteomes" id="UP001611450">
    <property type="component" value="Unassembled WGS sequence"/>
</dbReference>
<dbReference type="PROSITE" id="PS01117">
    <property type="entry name" value="HTH_MARR_1"/>
    <property type="match status" value="1"/>
</dbReference>
<reference evidence="5 6" key="1">
    <citation type="submission" date="2024-10" db="EMBL/GenBank/DDBJ databases">
        <title>The Natural Products Discovery Center: Release of the First 8490 Sequenced Strains for Exploring Actinobacteria Biosynthetic Diversity.</title>
        <authorList>
            <person name="Kalkreuter E."/>
            <person name="Kautsar S.A."/>
            <person name="Yang D."/>
            <person name="Bader C.D."/>
            <person name="Teijaro C.N."/>
            <person name="Fluegel L."/>
            <person name="Davis C.M."/>
            <person name="Simpson J.R."/>
            <person name="Lauterbach L."/>
            <person name="Steele A.D."/>
            <person name="Gui C."/>
            <person name="Meng S."/>
            <person name="Li G."/>
            <person name="Viehrig K."/>
            <person name="Ye F."/>
            <person name="Su P."/>
            <person name="Kiefer A.F."/>
            <person name="Nichols A."/>
            <person name="Cepeda A.J."/>
            <person name="Yan W."/>
            <person name="Fan B."/>
            <person name="Jiang Y."/>
            <person name="Adhikari A."/>
            <person name="Zheng C.-J."/>
            <person name="Schuster L."/>
            <person name="Cowan T.M."/>
            <person name="Smanski M.J."/>
            <person name="Chevrette M.G."/>
            <person name="De Carvalho L.P.S."/>
            <person name="Shen B."/>
        </authorList>
    </citation>
    <scope>NUCLEOTIDE SEQUENCE [LARGE SCALE GENOMIC DNA]</scope>
    <source>
        <strain evidence="5 6">NPDC019626</strain>
    </source>
</reference>
<dbReference type="InterPro" id="IPR039422">
    <property type="entry name" value="MarR/SlyA-like"/>
</dbReference>
<evidence type="ECO:0000256" key="3">
    <source>
        <dbReference type="ARBA" id="ARBA00023163"/>
    </source>
</evidence>
<evidence type="ECO:0000256" key="2">
    <source>
        <dbReference type="ARBA" id="ARBA00023125"/>
    </source>
</evidence>
<evidence type="ECO:0000313" key="5">
    <source>
        <dbReference type="EMBL" id="MFI2325072.1"/>
    </source>
</evidence>
<feature type="domain" description="HTH marR-type" evidence="4">
    <location>
        <begin position="10"/>
        <end position="139"/>
    </location>
</feature>
<evidence type="ECO:0000256" key="1">
    <source>
        <dbReference type="ARBA" id="ARBA00023015"/>
    </source>
</evidence>
<dbReference type="InterPro" id="IPR036388">
    <property type="entry name" value="WH-like_DNA-bd_sf"/>
</dbReference>
<comment type="caution">
    <text evidence="5">The sequence shown here is derived from an EMBL/GenBank/DDBJ whole genome shotgun (WGS) entry which is preliminary data.</text>
</comment>
<organism evidence="5 6">
    <name type="scientific">Nocardia beijingensis</name>
    <dbReference type="NCBI Taxonomy" id="95162"/>
    <lineage>
        <taxon>Bacteria</taxon>
        <taxon>Bacillati</taxon>
        <taxon>Actinomycetota</taxon>
        <taxon>Actinomycetes</taxon>
        <taxon>Mycobacteriales</taxon>
        <taxon>Nocardiaceae</taxon>
        <taxon>Nocardia</taxon>
    </lineage>
</organism>
<dbReference type="RefSeq" id="WP_157111997.1">
    <property type="nucleotide sequence ID" value="NZ_JADLRZ010000010.1"/>
</dbReference>
<gene>
    <name evidence="5" type="ORF">ACH47G_31675</name>
</gene>
<protein>
    <submittedName>
        <fullName evidence="5">MarR family winged helix-turn-helix transcriptional regulator</fullName>
    </submittedName>
</protein>
<keyword evidence="1" id="KW-0805">Transcription regulation</keyword>
<evidence type="ECO:0000259" key="4">
    <source>
        <dbReference type="PROSITE" id="PS50995"/>
    </source>
</evidence>
<dbReference type="SMART" id="SM00347">
    <property type="entry name" value="HTH_MARR"/>
    <property type="match status" value="1"/>
</dbReference>
<dbReference type="SUPFAM" id="SSF46785">
    <property type="entry name" value="Winged helix' DNA-binding domain"/>
    <property type="match status" value="1"/>
</dbReference>
<accession>A0ABW7WSW9</accession>
<proteinExistence type="predicted"/>